<keyword evidence="1" id="KW-0732">Signal</keyword>
<proteinExistence type="predicted"/>
<dbReference type="AlphaFoldDB" id="A0A9J6ZLI7"/>
<keyword evidence="2" id="KW-1133">Transmembrane helix</keyword>
<dbReference type="KEGG" id="alkq:M9189_07550"/>
<accession>A0A9J6ZLI7</accession>
<reference evidence="4" key="2">
    <citation type="submission" date="2022-06" db="EMBL/GenBank/DDBJ databases">
        <title>Xiashengella guii gen. nov. sp. nov., a bacterium isolated form anaerobic digestion tank.</title>
        <authorList>
            <person name="Huang H."/>
        </authorList>
    </citation>
    <scope>NUCLEOTIDE SEQUENCE</scope>
    <source>
        <strain evidence="4">Ai-910</strain>
    </source>
</reference>
<evidence type="ECO:0000313" key="4">
    <source>
        <dbReference type="EMBL" id="URW78716.1"/>
    </source>
</evidence>
<keyword evidence="5" id="KW-1185">Reference proteome</keyword>
<dbReference type="InterPro" id="IPR049712">
    <property type="entry name" value="Poly_export"/>
</dbReference>
<reference evidence="4" key="1">
    <citation type="submission" date="2022-05" db="EMBL/GenBank/DDBJ databases">
        <authorList>
            <person name="Sun X."/>
        </authorList>
    </citation>
    <scope>NUCLEOTIDE SEQUENCE</scope>
    <source>
        <strain evidence="4">Ai-910</strain>
    </source>
</reference>
<dbReference type="Gene3D" id="3.10.560.10">
    <property type="entry name" value="Outer membrane lipoprotein wza domain like"/>
    <property type="match status" value="1"/>
</dbReference>
<dbReference type="PANTHER" id="PTHR33619">
    <property type="entry name" value="POLYSACCHARIDE EXPORT PROTEIN GFCE-RELATED"/>
    <property type="match status" value="1"/>
</dbReference>
<evidence type="ECO:0000256" key="1">
    <source>
        <dbReference type="ARBA" id="ARBA00022729"/>
    </source>
</evidence>
<dbReference type="Proteomes" id="UP001056426">
    <property type="component" value="Chromosome"/>
</dbReference>
<feature type="domain" description="Polysaccharide export protein N-terminal" evidence="3">
    <location>
        <begin position="55"/>
        <end position="148"/>
    </location>
</feature>
<keyword evidence="2" id="KW-0812">Transmembrane</keyword>
<evidence type="ECO:0000313" key="5">
    <source>
        <dbReference type="Proteomes" id="UP001056426"/>
    </source>
</evidence>
<dbReference type="PROSITE" id="PS51257">
    <property type="entry name" value="PROKAR_LIPOPROTEIN"/>
    <property type="match status" value="1"/>
</dbReference>
<dbReference type="Pfam" id="PF02563">
    <property type="entry name" value="Poly_export"/>
    <property type="match status" value="1"/>
</dbReference>
<gene>
    <name evidence="4" type="ORF">M9189_07550</name>
</gene>
<dbReference type="PANTHER" id="PTHR33619:SF3">
    <property type="entry name" value="POLYSACCHARIDE EXPORT PROTEIN GFCE-RELATED"/>
    <property type="match status" value="1"/>
</dbReference>
<dbReference type="InterPro" id="IPR003715">
    <property type="entry name" value="Poly_export_N"/>
</dbReference>
<organism evidence="4 5">
    <name type="scientific">Xiashengella succiniciproducens</name>
    <dbReference type="NCBI Taxonomy" id="2949635"/>
    <lineage>
        <taxon>Bacteria</taxon>
        <taxon>Pseudomonadati</taxon>
        <taxon>Bacteroidota</taxon>
        <taxon>Bacteroidia</taxon>
        <taxon>Marinilabiliales</taxon>
        <taxon>Marinilabiliaceae</taxon>
        <taxon>Xiashengella</taxon>
    </lineage>
</organism>
<sequence length="266" mass="29933">MHPRSIKGTLRILAFTSTILLMFASCIPQKEIVYFQNHEDKKGYDNPYDTPKTITEKYILQPNDALLIRVNTANPKLSEFFNAGGSNQNVAATGQSPLYTYPIDDSLYIDFPFVGKIRLDGCTRAMATERIREALIPFVNDAQVTVRLANPSFVALGEVNNRGRIPMGREQVTIFEAVAMAGDVRPFGKKREVRVVRPTPEGSISFFVDLTDKNLVDSDKYYIYPNDIVYIRPMKAKQWGIGESFSFGVFSSMLAMYLTLNAIFGK</sequence>
<name>A0A9J6ZLI7_9BACT</name>
<dbReference type="EMBL" id="CP098400">
    <property type="protein sequence ID" value="URW78716.1"/>
    <property type="molecule type" value="Genomic_DNA"/>
</dbReference>
<feature type="transmembrane region" description="Helical" evidence="2">
    <location>
        <begin position="245"/>
        <end position="264"/>
    </location>
</feature>
<protein>
    <submittedName>
        <fullName evidence="4">Polysaccharide biosynthesis/export family protein</fullName>
    </submittedName>
</protein>
<evidence type="ECO:0000259" key="3">
    <source>
        <dbReference type="Pfam" id="PF02563"/>
    </source>
</evidence>
<dbReference type="GO" id="GO:0015159">
    <property type="term" value="F:polysaccharide transmembrane transporter activity"/>
    <property type="evidence" value="ECO:0007669"/>
    <property type="project" value="InterPro"/>
</dbReference>
<keyword evidence="2" id="KW-0472">Membrane</keyword>
<dbReference type="RefSeq" id="WP_250722077.1">
    <property type="nucleotide sequence ID" value="NZ_CP098400.1"/>
</dbReference>
<evidence type="ECO:0000256" key="2">
    <source>
        <dbReference type="SAM" id="Phobius"/>
    </source>
</evidence>